<dbReference type="Proteomes" id="UP000053593">
    <property type="component" value="Unassembled WGS sequence"/>
</dbReference>
<reference evidence="1 2" key="1">
    <citation type="submission" date="2014-04" db="EMBL/GenBank/DDBJ databases">
        <title>Evolutionary Origins and Diversification of the Mycorrhizal Mutualists.</title>
        <authorList>
            <consortium name="DOE Joint Genome Institute"/>
            <consortium name="Mycorrhizal Genomics Consortium"/>
            <person name="Kohler A."/>
            <person name="Kuo A."/>
            <person name="Nagy L.G."/>
            <person name="Floudas D."/>
            <person name="Copeland A."/>
            <person name="Barry K.W."/>
            <person name="Cichocki N."/>
            <person name="Veneault-Fourrey C."/>
            <person name="LaButti K."/>
            <person name="Lindquist E.A."/>
            <person name="Lipzen A."/>
            <person name="Lundell T."/>
            <person name="Morin E."/>
            <person name="Murat C."/>
            <person name="Riley R."/>
            <person name="Ohm R."/>
            <person name="Sun H."/>
            <person name="Tunlid A."/>
            <person name="Henrissat B."/>
            <person name="Grigoriev I.V."/>
            <person name="Hibbett D.S."/>
            <person name="Martin F."/>
        </authorList>
    </citation>
    <scope>NUCLEOTIDE SEQUENCE [LARGE SCALE GENOMIC DNA]</scope>
    <source>
        <strain evidence="1 2">FD-317 M1</strain>
    </source>
</reference>
<dbReference type="HOGENOM" id="CLU_1204897_0_0_1"/>
<sequence length="230" mass="25025">MQVESISTCSVTFYKTPPVSSATIRLTPTTERPVLPLPTCILRPTPDTAGILALSIPITAATSPVKNPFLLLGAGLNVSCESRLANRVVSTAYLPIPPPYVRTQRGSTFSAQINVGIRRRYATPIFRSNIIDDIVLHLSHFVLRGQGYPSTYSFTGLFTLEYFLQVHTTTGKKQFGQSSANSSRKNAGLHETLCGGEGMLLNVHATVNEFSAKALVFFAPDCRPPSSLFY</sequence>
<proteinExistence type="predicted"/>
<evidence type="ECO:0000313" key="1">
    <source>
        <dbReference type="EMBL" id="KIK50081.1"/>
    </source>
</evidence>
<protein>
    <submittedName>
        <fullName evidence="1">Uncharacterized protein</fullName>
    </submittedName>
</protein>
<dbReference type="AlphaFoldDB" id="A0A0D0B7N1"/>
<keyword evidence="2" id="KW-1185">Reference proteome</keyword>
<gene>
    <name evidence="1" type="ORF">GYMLUDRAFT_253282</name>
</gene>
<evidence type="ECO:0000313" key="2">
    <source>
        <dbReference type="Proteomes" id="UP000053593"/>
    </source>
</evidence>
<organism evidence="1 2">
    <name type="scientific">Collybiopsis luxurians FD-317 M1</name>
    <dbReference type="NCBI Taxonomy" id="944289"/>
    <lineage>
        <taxon>Eukaryota</taxon>
        <taxon>Fungi</taxon>
        <taxon>Dikarya</taxon>
        <taxon>Basidiomycota</taxon>
        <taxon>Agaricomycotina</taxon>
        <taxon>Agaricomycetes</taxon>
        <taxon>Agaricomycetidae</taxon>
        <taxon>Agaricales</taxon>
        <taxon>Marasmiineae</taxon>
        <taxon>Omphalotaceae</taxon>
        <taxon>Collybiopsis</taxon>
        <taxon>Collybiopsis luxurians</taxon>
    </lineage>
</organism>
<accession>A0A0D0B7N1</accession>
<name>A0A0D0B7N1_9AGAR</name>
<dbReference type="EMBL" id="KN834932">
    <property type="protein sequence ID" value="KIK50081.1"/>
    <property type="molecule type" value="Genomic_DNA"/>
</dbReference>